<feature type="region of interest" description="Disordered" evidence="2">
    <location>
        <begin position="1"/>
        <end position="40"/>
    </location>
</feature>
<dbReference type="eggNOG" id="ENOG5030KM1">
    <property type="taxonomic scope" value="Bacteria"/>
</dbReference>
<feature type="compositionally biased region" description="Polar residues" evidence="2">
    <location>
        <begin position="1"/>
        <end position="24"/>
    </location>
</feature>
<comment type="caution">
    <text evidence="4">The sequence shown here is derived from an EMBL/GenBank/DDBJ whole genome shotgun (WGS) entry which is preliminary data.</text>
</comment>
<dbReference type="InterPro" id="IPR013762">
    <property type="entry name" value="Integrase-like_cat_sf"/>
</dbReference>
<dbReference type="InterPro" id="IPR011010">
    <property type="entry name" value="DNA_brk_join_enz"/>
</dbReference>
<organism evidence="4 5">
    <name type="scientific">Vibrio azureus NBRC 104587</name>
    <dbReference type="NCBI Taxonomy" id="1219077"/>
    <lineage>
        <taxon>Bacteria</taxon>
        <taxon>Pseudomonadati</taxon>
        <taxon>Pseudomonadota</taxon>
        <taxon>Gammaproteobacteria</taxon>
        <taxon>Vibrionales</taxon>
        <taxon>Vibrionaceae</taxon>
        <taxon>Vibrio</taxon>
    </lineage>
</organism>
<keyword evidence="5" id="KW-1185">Reference proteome</keyword>
<evidence type="ECO:0000313" key="5">
    <source>
        <dbReference type="Proteomes" id="UP000016567"/>
    </source>
</evidence>
<dbReference type="Gene3D" id="1.10.443.10">
    <property type="entry name" value="Intergrase catalytic core"/>
    <property type="match status" value="1"/>
</dbReference>
<dbReference type="GO" id="GO:0006310">
    <property type="term" value="P:DNA recombination"/>
    <property type="evidence" value="ECO:0007669"/>
    <property type="project" value="UniProtKB-KW"/>
</dbReference>
<dbReference type="GO" id="GO:0015074">
    <property type="term" value="P:DNA integration"/>
    <property type="evidence" value="ECO:0007669"/>
    <property type="project" value="InterPro"/>
</dbReference>
<keyword evidence="1" id="KW-0233">DNA recombination</keyword>
<dbReference type="PROSITE" id="PS51898">
    <property type="entry name" value="TYR_RECOMBINASE"/>
    <property type="match status" value="1"/>
</dbReference>
<reference evidence="4 5" key="1">
    <citation type="submission" date="2013-09" db="EMBL/GenBank/DDBJ databases">
        <title>Whole genome shotgun sequence of Vibrio azureus NBRC 104587.</title>
        <authorList>
            <person name="Isaki S."/>
            <person name="Hosoyama A."/>
            <person name="Numata M."/>
            <person name="Hashimoto M."/>
            <person name="Hosoyama Y."/>
            <person name="Tsuchikane K."/>
            <person name="Noguchi M."/>
            <person name="Hirakata S."/>
            <person name="Ichikawa N."/>
            <person name="Ohji S."/>
            <person name="Yamazoe A."/>
            <person name="Fujita N."/>
        </authorList>
    </citation>
    <scope>NUCLEOTIDE SEQUENCE [LARGE SCALE GENOMIC DNA]</scope>
    <source>
        <strain evidence="4 5">NBRC 104587</strain>
    </source>
</reference>
<evidence type="ECO:0000256" key="1">
    <source>
        <dbReference type="ARBA" id="ARBA00023172"/>
    </source>
</evidence>
<accession>U3C189</accession>
<feature type="domain" description="Tyr recombinase" evidence="3">
    <location>
        <begin position="32"/>
        <end position="238"/>
    </location>
</feature>
<gene>
    <name evidence="4" type="ORF">VAZ01S_023_00360</name>
</gene>
<protein>
    <recommendedName>
        <fullName evidence="3">Tyr recombinase domain-containing protein</fullName>
    </recommendedName>
</protein>
<dbReference type="Pfam" id="PF00589">
    <property type="entry name" value="Phage_integrase"/>
    <property type="match status" value="1"/>
</dbReference>
<dbReference type="RefSeq" id="WP_021709028.1">
    <property type="nucleotide sequence ID" value="NZ_BAOB01000261.1"/>
</dbReference>
<evidence type="ECO:0000259" key="3">
    <source>
        <dbReference type="PROSITE" id="PS51898"/>
    </source>
</evidence>
<evidence type="ECO:0000313" key="4">
    <source>
        <dbReference type="EMBL" id="GAD75269.1"/>
    </source>
</evidence>
<dbReference type="Proteomes" id="UP000016567">
    <property type="component" value="Unassembled WGS sequence"/>
</dbReference>
<sequence length="244" mass="27953">MSQPKRINQRIDISNGNLGLTAQGTTKRRKEPTKPPKSADEARAIIEELYERSPLLSLTASMSALTGLRYSDASWLKFSDFFDEFGQWKKHFDLCQQKAFNMRIARKGMDRATAYNASLVRVYINDGIKEIVEECRYLSCSDELLFANSRSSLKQPDGTTIPRPMSVQSANWHHAKVKEKFKLGYAFGTHSWRKYFAKKMIEKGVTIEKIRDFLGQSSLNSTNHYLSTFDEQLAPIISEMSLFE</sequence>
<evidence type="ECO:0000256" key="2">
    <source>
        <dbReference type="SAM" id="MobiDB-lite"/>
    </source>
</evidence>
<dbReference type="STRING" id="1219077.VAZ01S_023_00360"/>
<dbReference type="AlphaFoldDB" id="U3C189"/>
<dbReference type="InterPro" id="IPR002104">
    <property type="entry name" value="Integrase_catalytic"/>
</dbReference>
<dbReference type="OrthoDB" id="5917760at2"/>
<proteinExistence type="predicted"/>
<dbReference type="EMBL" id="BATL01000023">
    <property type="protein sequence ID" value="GAD75269.1"/>
    <property type="molecule type" value="Genomic_DNA"/>
</dbReference>
<dbReference type="SUPFAM" id="SSF56349">
    <property type="entry name" value="DNA breaking-rejoining enzymes"/>
    <property type="match status" value="1"/>
</dbReference>
<dbReference type="GO" id="GO:0003677">
    <property type="term" value="F:DNA binding"/>
    <property type="evidence" value="ECO:0007669"/>
    <property type="project" value="InterPro"/>
</dbReference>
<name>U3C189_9VIBR</name>